<dbReference type="Proteomes" id="UP000295238">
    <property type="component" value="Unassembled WGS sequence"/>
</dbReference>
<dbReference type="AlphaFoldDB" id="A0A4R5UJU8"/>
<feature type="region of interest" description="Disordered" evidence="1">
    <location>
        <begin position="21"/>
        <end position="42"/>
    </location>
</feature>
<feature type="transmembrane region" description="Helical" evidence="2">
    <location>
        <begin position="49"/>
        <end position="73"/>
    </location>
</feature>
<reference evidence="3 4" key="1">
    <citation type="submission" date="2019-03" db="EMBL/GenBank/DDBJ databases">
        <title>Rhizobium sp. nov., an bacterium isolated from biocrust in Mu Us Desert.</title>
        <authorList>
            <person name="Lixiong L."/>
        </authorList>
    </citation>
    <scope>NUCLEOTIDE SEQUENCE [LARGE SCALE GENOMIC DNA]</scope>
    <source>
        <strain evidence="3 4">SPY-1</strain>
    </source>
</reference>
<keyword evidence="2" id="KW-0472">Membrane</keyword>
<gene>
    <name evidence="3" type="ORF">E2F50_08990</name>
</gene>
<evidence type="ECO:0000313" key="3">
    <source>
        <dbReference type="EMBL" id="TDK37029.1"/>
    </source>
</evidence>
<organism evidence="3 4">
    <name type="scientific">Rhizobium deserti</name>
    <dbReference type="NCBI Taxonomy" id="2547961"/>
    <lineage>
        <taxon>Bacteria</taxon>
        <taxon>Pseudomonadati</taxon>
        <taxon>Pseudomonadota</taxon>
        <taxon>Alphaproteobacteria</taxon>
        <taxon>Hyphomicrobiales</taxon>
        <taxon>Rhizobiaceae</taxon>
        <taxon>Rhizobium/Agrobacterium group</taxon>
        <taxon>Rhizobium</taxon>
    </lineage>
</organism>
<comment type="caution">
    <text evidence="3">The sequence shown here is derived from an EMBL/GenBank/DDBJ whole genome shotgun (WGS) entry which is preliminary data.</text>
</comment>
<keyword evidence="2" id="KW-1133">Transmembrane helix</keyword>
<proteinExistence type="predicted"/>
<accession>A0A4R5UJU8</accession>
<evidence type="ECO:0000256" key="2">
    <source>
        <dbReference type="SAM" id="Phobius"/>
    </source>
</evidence>
<dbReference type="OrthoDB" id="9974476at2"/>
<sequence length="231" mass="25209">MTDPMGNNGYDGQLHELRVQRKATGGSTPSERATRPEGLPRKNSSRAGWIYVAVSLLVVVPVVTVAVVTVAWLNFRSGTTAPTYSASGGAWSELPTTATRYIEPALGGRDIKLREDFNERSGWPLEGAVLTSAGYPLIIARKEAPACANPYQVKEALDALRSADRRWLNAMPGCELIATGTVAEWITTPYKGLEIITMRLALPDGSRKTLYAPSNNPEVGIEAWFGHRYYQ</sequence>
<evidence type="ECO:0000313" key="4">
    <source>
        <dbReference type="Proteomes" id="UP000295238"/>
    </source>
</evidence>
<keyword evidence="4" id="KW-1185">Reference proteome</keyword>
<keyword evidence="2" id="KW-0812">Transmembrane</keyword>
<dbReference type="RefSeq" id="WP_133315797.1">
    <property type="nucleotide sequence ID" value="NZ_SMTL01000002.1"/>
</dbReference>
<evidence type="ECO:0000256" key="1">
    <source>
        <dbReference type="SAM" id="MobiDB-lite"/>
    </source>
</evidence>
<name>A0A4R5UJU8_9HYPH</name>
<protein>
    <submittedName>
        <fullName evidence="3">Uncharacterized protein</fullName>
    </submittedName>
</protein>
<dbReference type="EMBL" id="SMTL01000002">
    <property type="protein sequence ID" value="TDK37029.1"/>
    <property type="molecule type" value="Genomic_DNA"/>
</dbReference>